<dbReference type="PROSITE" id="PS51278">
    <property type="entry name" value="GATASE_TYPE_2"/>
    <property type="match status" value="1"/>
</dbReference>
<dbReference type="SUPFAM" id="SSF56235">
    <property type="entry name" value="N-terminal nucleophile aminohydrolases (Ntn hydrolases)"/>
    <property type="match status" value="1"/>
</dbReference>
<protein>
    <submittedName>
        <fullName evidence="17">Glutamate synthase subunit alpha</fullName>
    </submittedName>
</protein>
<evidence type="ECO:0000313" key="17">
    <source>
        <dbReference type="EMBL" id="QGG95102.1"/>
    </source>
</evidence>
<dbReference type="KEGG" id="atq:GH723_08305"/>
<dbReference type="InterPro" id="IPR036485">
    <property type="entry name" value="Glu_synth_asu_C_sf"/>
</dbReference>
<dbReference type="PANTHER" id="PTHR11938">
    <property type="entry name" value="FAD NADPH DEHYDROGENASE/OXIDOREDUCTASE"/>
    <property type="match status" value="1"/>
</dbReference>
<reference evidence="17 18" key="1">
    <citation type="submission" date="2019-11" db="EMBL/GenBank/DDBJ databases">
        <authorList>
            <person name="He Y."/>
        </authorList>
    </citation>
    <scope>NUCLEOTIDE SEQUENCE [LARGE SCALE GENOMIC DNA]</scope>
    <source>
        <strain evidence="17 18">SCSIO 58843</strain>
    </source>
</reference>
<keyword evidence="5" id="KW-0285">Flavoprotein</keyword>
<keyword evidence="13" id="KW-0003">3Fe-4S</keyword>
<keyword evidence="9" id="KW-0560">Oxidoreductase</keyword>
<dbReference type="InterPro" id="IPR013785">
    <property type="entry name" value="Aldolase_TIM"/>
</dbReference>
<dbReference type="Pfam" id="PF01493">
    <property type="entry name" value="GXGXG"/>
    <property type="match status" value="1"/>
</dbReference>
<keyword evidence="10" id="KW-0408">Iron</keyword>
<evidence type="ECO:0000256" key="11">
    <source>
        <dbReference type="ARBA" id="ARBA00023014"/>
    </source>
</evidence>
<evidence type="ECO:0000256" key="4">
    <source>
        <dbReference type="ARBA" id="ARBA00022605"/>
    </source>
</evidence>
<dbReference type="GO" id="GO:0019676">
    <property type="term" value="P:ammonia assimilation cycle"/>
    <property type="evidence" value="ECO:0007669"/>
    <property type="project" value="TreeGrafter"/>
</dbReference>
<evidence type="ECO:0000256" key="7">
    <source>
        <dbReference type="ARBA" id="ARBA00022723"/>
    </source>
</evidence>
<keyword evidence="8" id="KW-0315">Glutamine amidotransferase</keyword>
<evidence type="ECO:0000313" key="18">
    <source>
        <dbReference type="Proteomes" id="UP000334019"/>
    </source>
</evidence>
<keyword evidence="12" id="KW-0314">Glutamate biosynthesis</keyword>
<dbReference type="SUPFAM" id="SSF69336">
    <property type="entry name" value="Alpha subunit of glutamate synthase, C-terminal domain"/>
    <property type="match status" value="1"/>
</dbReference>
<comment type="similarity">
    <text evidence="3">Belongs to the glutamate synthase family.</text>
</comment>
<dbReference type="PANTHER" id="PTHR11938:SF133">
    <property type="entry name" value="GLUTAMATE SYNTHASE (NADH)"/>
    <property type="match status" value="1"/>
</dbReference>
<dbReference type="Proteomes" id="UP000334019">
    <property type="component" value="Chromosome"/>
</dbReference>
<name>A0A5Q2RJM4_9ACTN</name>
<accession>A0A5Q2RJM4</accession>
<dbReference type="SUPFAM" id="SSF51395">
    <property type="entry name" value="FMN-linked oxidoreductases"/>
    <property type="match status" value="1"/>
</dbReference>
<feature type="region of interest" description="Disordered" evidence="15">
    <location>
        <begin position="786"/>
        <end position="812"/>
    </location>
</feature>
<dbReference type="InterPro" id="IPR002489">
    <property type="entry name" value="Glu_synth_asu_C"/>
</dbReference>
<feature type="domain" description="Glutamine amidotransferase type-2" evidence="16">
    <location>
        <begin position="13"/>
        <end position="385"/>
    </location>
</feature>
<evidence type="ECO:0000256" key="15">
    <source>
        <dbReference type="SAM" id="MobiDB-lite"/>
    </source>
</evidence>
<comment type="cofactor">
    <cofactor evidence="1">
        <name>FMN</name>
        <dbReference type="ChEBI" id="CHEBI:58210"/>
    </cofactor>
</comment>
<evidence type="ECO:0000259" key="16">
    <source>
        <dbReference type="PROSITE" id="PS51278"/>
    </source>
</evidence>
<dbReference type="GO" id="GO:0051538">
    <property type="term" value="F:3 iron, 4 sulfur cluster binding"/>
    <property type="evidence" value="ECO:0007669"/>
    <property type="project" value="UniProtKB-KW"/>
</dbReference>
<feature type="compositionally biased region" description="Basic residues" evidence="15">
    <location>
        <begin position="792"/>
        <end position="802"/>
    </location>
</feature>
<evidence type="ECO:0000256" key="12">
    <source>
        <dbReference type="ARBA" id="ARBA00023164"/>
    </source>
</evidence>
<evidence type="ECO:0000256" key="3">
    <source>
        <dbReference type="ARBA" id="ARBA00009716"/>
    </source>
</evidence>
<evidence type="ECO:0000256" key="14">
    <source>
        <dbReference type="ARBA" id="ARBA00029440"/>
    </source>
</evidence>
<gene>
    <name evidence="17" type="ORF">GH723_08305</name>
</gene>
<dbReference type="Gene3D" id="3.60.20.10">
    <property type="entry name" value="Glutamine Phosphoribosylpyrophosphate, subunit 1, domain 1"/>
    <property type="match status" value="1"/>
</dbReference>
<dbReference type="InterPro" id="IPR017932">
    <property type="entry name" value="GATase_2_dom"/>
</dbReference>
<dbReference type="GO" id="GO:0046872">
    <property type="term" value="F:metal ion binding"/>
    <property type="evidence" value="ECO:0007669"/>
    <property type="project" value="UniProtKB-KW"/>
</dbReference>
<sequence length="1526" mass="163085">MHAPTPDRELDACGIGFVADAQGRTSRAIVEKALDGLANVKHRGAVAADARSGDGAGLLAPIPPAIFGEGNGVVVLFVRGADPREATRGALADEGLELLEWRVPPTDDEHLGELALKSKPEILQAIVRGPEGADADDLERRAFRARRAIGATVEGVYVASCSFRTIVYKGLTAADELGRFYLDLADERFEAPFAIFHQRFSTNTLPTWERAQPFRMLCHNGEINALWGNENRMAARATLGTEDAGLGAEDDFRPVLDPTGSDSSKLDEALELLTRGGRRVDHSMAMLIPDAWESARDLSVEVQGFFRYHSALMEPWDGPAGVVFTDGLRVGALLDRNGLRPLRWQICEDGLVVCSSEVGAVDISGHGKVRRGRLGPGQMLVVDPADGGVHTDADIKQRLADQAPYGRWAADGFHRLGTGEPALTPPDDLVERQVAHGYTKEELAMVLKPMANDAYEPTFAMGDDTPLPPFASKARPLHHFFRQRFAQVTNPPIDPIRERDVMSLRTLLGPRSPILIEGPRATRLLTIPSFFMFPSAVEQLHDPSRCPFPVATIDATFPVADGAEGLRRAVERIADEAAAAVADGAGVVVIDDGAISPDRAAVPSLLSVGAVQHRLTAERLRSLTSLVVLADDVRDVHHVATLVGYGADGICPRLALHTVGAEADADENTDNVSPEAQFNFQAACEAGLLKILSKMGISTIDSYRGAQIFEIVGLAPEVVELCFGGTVSTVGGLGWDALGEDVLARHAAAWPEDGEPDLDSPGLVRDRRGGEYHAHDKAVVEALNELTGTAPKPKKPTSRTRVRSSELTAVEEATDDARAAAADNDVDPSEGQLADMTAAHLLQRAIAGERSDLYDTFAQLVAERPTTELNDLLELVDADPIPLDEVEPATEIARRFSTGAMSHGALSKEAHETLAQAMNLIGGKANCGEGGEDPYRYRTRGMGRDDKNSRIKQVASGRFGVTPEYLAFADEIQIKMAQGSKPGEGGQLPGHKVSAEIARLRHTQEGVGLISPPPHHDIYSIEDLAQLIYDLKQVNAAQVSVKLVSEDGVGTIAAGCVKALADVVHLSGANGGTGASPLSSIKHAGLPWELGLADCQQALVENGLRSRVRLRVDGGFKTGRQVVVAALLGADEYSFGTAAMVAEGCIMLRACHRDTCKPGVATQRPHLRANFTGTPEGVAAYMMFVAEEVRGFLAQLGLRTLDEAIGRVDLLRQRTTGNPRVDSVDLSPLLRPVAEPGDARHFVERVELQDPRSELGDQLLADAFRAIWDGDDIELSYDITNADRSIGAALAGAVGLEFGATPPRGTAAVSLRGSAGQSFGAFLGHGVTLDLHGEANDYVGKGMGGGRIVVRIPDDDVSHGNGTHVDETPALVGNTCLYGATGGELYVAGAAGERFAVRNSGAVAVVEGVGEHGCEYMTGGTVLVIGRIGFNFGAGMTGGQAFIWDPVVERLTARVNSDLVEIVRPDVVALDEARWMLEQHVELTGSARARDLLESWETTEEQFWHVVPRDRASRIASTMARRVSNA</sequence>
<dbReference type="Gene3D" id="2.160.20.60">
    <property type="entry name" value="Glutamate synthase, alpha subunit, C-terminal domain"/>
    <property type="match status" value="1"/>
</dbReference>
<evidence type="ECO:0000256" key="5">
    <source>
        <dbReference type="ARBA" id="ARBA00022630"/>
    </source>
</evidence>
<dbReference type="RefSeq" id="WP_153759210.1">
    <property type="nucleotide sequence ID" value="NZ_CP045851.1"/>
</dbReference>
<keyword evidence="6" id="KW-0288">FMN</keyword>
<evidence type="ECO:0000256" key="8">
    <source>
        <dbReference type="ARBA" id="ARBA00022962"/>
    </source>
</evidence>
<evidence type="ECO:0000256" key="9">
    <source>
        <dbReference type="ARBA" id="ARBA00023002"/>
    </source>
</evidence>
<dbReference type="Pfam" id="PF04898">
    <property type="entry name" value="Glu_syn_central"/>
    <property type="match status" value="1"/>
</dbReference>
<dbReference type="Pfam" id="PF01645">
    <property type="entry name" value="Glu_synthase"/>
    <property type="match status" value="1"/>
</dbReference>
<keyword evidence="18" id="KW-1185">Reference proteome</keyword>
<dbReference type="CDD" id="cd00713">
    <property type="entry name" value="GltS"/>
    <property type="match status" value="1"/>
</dbReference>
<evidence type="ECO:0000256" key="2">
    <source>
        <dbReference type="ARBA" id="ARBA00001927"/>
    </source>
</evidence>
<dbReference type="InterPro" id="IPR029055">
    <property type="entry name" value="Ntn_hydrolases_N"/>
</dbReference>
<evidence type="ECO:0000256" key="1">
    <source>
        <dbReference type="ARBA" id="ARBA00001917"/>
    </source>
</evidence>
<keyword evidence="7" id="KW-0479">Metal-binding</keyword>
<comment type="cofactor">
    <cofactor evidence="2">
        <name>[3Fe-4S] cluster</name>
        <dbReference type="ChEBI" id="CHEBI:21137"/>
    </cofactor>
</comment>
<dbReference type="Pfam" id="PF00310">
    <property type="entry name" value="GATase_2"/>
    <property type="match status" value="1"/>
</dbReference>
<comment type="pathway">
    <text evidence="14">Amino-acid biosynthesis.</text>
</comment>
<evidence type="ECO:0000256" key="6">
    <source>
        <dbReference type="ARBA" id="ARBA00022643"/>
    </source>
</evidence>
<proteinExistence type="inferred from homology"/>
<evidence type="ECO:0000256" key="10">
    <source>
        <dbReference type="ARBA" id="ARBA00023004"/>
    </source>
</evidence>
<dbReference type="Gene3D" id="3.20.20.70">
    <property type="entry name" value="Aldolase class I"/>
    <property type="match status" value="2"/>
</dbReference>
<dbReference type="GO" id="GO:0006537">
    <property type="term" value="P:glutamate biosynthetic process"/>
    <property type="evidence" value="ECO:0007669"/>
    <property type="project" value="UniProtKB-KW"/>
</dbReference>
<dbReference type="InterPro" id="IPR006982">
    <property type="entry name" value="Glu_synth_centr_N"/>
</dbReference>
<keyword evidence="4" id="KW-0028">Amino-acid biosynthesis</keyword>
<dbReference type="InterPro" id="IPR002932">
    <property type="entry name" value="Glu_synthdom"/>
</dbReference>
<keyword evidence="11" id="KW-0411">Iron-sulfur</keyword>
<dbReference type="InterPro" id="IPR050711">
    <property type="entry name" value="ET-N_metabolism_enzyme"/>
</dbReference>
<dbReference type="EMBL" id="CP045851">
    <property type="protein sequence ID" value="QGG95102.1"/>
    <property type="molecule type" value="Genomic_DNA"/>
</dbReference>
<evidence type="ECO:0000256" key="13">
    <source>
        <dbReference type="ARBA" id="ARBA00023291"/>
    </source>
</evidence>
<organism evidence="17 18">
    <name type="scientific">Actinomarinicola tropica</name>
    <dbReference type="NCBI Taxonomy" id="2789776"/>
    <lineage>
        <taxon>Bacteria</taxon>
        <taxon>Bacillati</taxon>
        <taxon>Actinomycetota</taxon>
        <taxon>Acidimicrobiia</taxon>
        <taxon>Acidimicrobiales</taxon>
        <taxon>Iamiaceae</taxon>
        <taxon>Actinomarinicola</taxon>
    </lineage>
</organism>
<dbReference type="GO" id="GO:0015930">
    <property type="term" value="F:glutamate synthase activity"/>
    <property type="evidence" value="ECO:0007669"/>
    <property type="project" value="InterPro"/>
</dbReference>
<dbReference type="CDD" id="cd02808">
    <property type="entry name" value="GltS_FMN"/>
    <property type="match status" value="1"/>
</dbReference>